<keyword evidence="6" id="KW-1185">Reference proteome</keyword>
<dbReference type="EMBL" id="FNEN01000015">
    <property type="protein sequence ID" value="SDJ12065.1"/>
    <property type="molecule type" value="Genomic_DNA"/>
</dbReference>
<dbReference type="PANTHER" id="PTHR39159">
    <property type="match status" value="1"/>
</dbReference>
<organism evidence="5 6">
    <name type="scientific">Natribacillus halophilus</name>
    <dbReference type="NCBI Taxonomy" id="549003"/>
    <lineage>
        <taxon>Bacteria</taxon>
        <taxon>Bacillati</taxon>
        <taxon>Bacillota</taxon>
        <taxon>Bacilli</taxon>
        <taxon>Bacillales</taxon>
        <taxon>Bacillaceae</taxon>
        <taxon>Natribacillus</taxon>
    </lineage>
</organism>
<keyword evidence="2" id="KW-0378">Hydrolase</keyword>
<dbReference type="SUPFAM" id="SSF159234">
    <property type="entry name" value="FomD-like"/>
    <property type="match status" value="1"/>
</dbReference>
<evidence type="ECO:0000256" key="1">
    <source>
        <dbReference type="ARBA" id="ARBA00022723"/>
    </source>
</evidence>
<evidence type="ECO:0000313" key="5">
    <source>
        <dbReference type="EMBL" id="SDJ12065.1"/>
    </source>
</evidence>
<dbReference type="GO" id="GO:0016787">
    <property type="term" value="F:hydrolase activity"/>
    <property type="evidence" value="ECO:0007669"/>
    <property type="project" value="UniProtKB-KW"/>
</dbReference>
<gene>
    <name evidence="5" type="ORF">SAMN04488123_11572</name>
</gene>
<dbReference type="Pfam" id="PF04167">
    <property type="entry name" value="DUF402"/>
    <property type="match status" value="1"/>
</dbReference>
<keyword evidence="3" id="KW-0460">Magnesium</keyword>
<evidence type="ECO:0000256" key="3">
    <source>
        <dbReference type="ARBA" id="ARBA00022842"/>
    </source>
</evidence>
<accession>A0A1G8R665</accession>
<dbReference type="InterPro" id="IPR016882">
    <property type="entry name" value="SA1684"/>
</dbReference>
<dbReference type="OrthoDB" id="1645325at2"/>
<dbReference type="RefSeq" id="WP_090399399.1">
    <property type="nucleotide sequence ID" value="NZ_FNEN01000015.1"/>
</dbReference>
<dbReference type="InterPro" id="IPR007295">
    <property type="entry name" value="DUF402"/>
</dbReference>
<keyword evidence="1" id="KW-0479">Metal-binding</keyword>
<feature type="domain" description="DUF402" evidence="4">
    <location>
        <begin position="9"/>
        <end position="147"/>
    </location>
</feature>
<dbReference type="AlphaFoldDB" id="A0A1G8R665"/>
<dbReference type="Proteomes" id="UP000198853">
    <property type="component" value="Unassembled WGS sequence"/>
</dbReference>
<dbReference type="InterPro" id="IPR035930">
    <property type="entry name" value="FomD-like_sf"/>
</dbReference>
<evidence type="ECO:0000256" key="2">
    <source>
        <dbReference type="ARBA" id="ARBA00022801"/>
    </source>
</evidence>
<dbReference type="NCBIfam" id="NF010183">
    <property type="entry name" value="PRK13662.1"/>
    <property type="match status" value="1"/>
</dbReference>
<reference evidence="5 6" key="1">
    <citation type="submission" date="2016-10" db="EMBL/GenBank/DDBJ databases">
        <authorList>
            <person name="de Groot N.N."/>
        </authorList>
    </citation>
    <scope>NUCLEOTIDE SEQUENCE [LARGE SCALE GENOMIC DNA]</scope>
    <source>
        <strain evidence="5 6">DSM 21771</strain>
    </source>
</reference>
<dbReference type="GO" id="GO:0046872">
    <property type="term" value="F:metal ion binding"/>
    <property type="evidence" value="ECO:0007669"/>
    <property type="project" value="UniProtKB-KW"/>
</dbReference>
<protein>
    <recommendedName>
        <fullName evidence="4">DUF402 domain-containing protein</fullName>
    </recommendedName>
</protein>
<proteinExistence type="predicted"/>
<dbReference type="PIRSF" id="PIRSF028345">
    <property type="entry name" value="UCP028345"/>
    <property type="match status" value="1"/>
</dbReference>
<dbReference type="Gene3D" id="2.40.380.10">
    <property type="entry name" value="FomD-like"/>
    <property type="match status" value="1"/>
</dbReference>
<evidence type="ECO:0000259" key="4">
    <source>
        <dbReference type="Pfam" id="PF04167"/>
    </source>
</evidence>
<name>A0A1G8R665_9BACI</name>
<dbReference type="InterPro" id="IPR050212">
    <property type="entry name" value="Ntdp-like"/>
</dbReference>
<dbReference type="PANTHER" id="PTHR39159:SF1">
    <property type="entry name" value="UPF0374 PROTEIN YGAC"/>
    <property type="match status" value="1"/>
</dbReference>
<evidence type="ECO:0000313" key="6">
    <source>
        <dbReference type="Proteomes" id="UP000198853"/>
    </source>
</evidence>
<sequence length="168" mass="20178">MEIRSYKHNGKLHRLWETSTILQKTSTEIIGGNDRVLVQEASGERWRTREPAIFYFHRHKWFNTIALLREDGIYFYCNISSPCVIDSEVLKYIDYDLDIKVTPERRIQMLDEDEYEQNREEMQYPRAIEEKIAEGVNELKSWIDQGEGPFDPQFVAYWYEQFIRLDGK</sequence>